<dbReference type="SMART" id="SM00075">
    <property type="entry name" value="HYDRO"/>
    <property type="match status" value="1"/>
</dbReference>
<gene>
    <name evidence="8" type="ORF">H1R20_g7940</name>
</gene>
<evidence type="ECO:0000256" key="3">
    <source>
        <dbReference type="ARBA" id="ARBA00022512"/>
    </source>
</evidence>
<name>A0A9W8JE52_9AGAR</name>
<dbReference type="Pfam" id="PF01185">
    <property type="entry name" value="Hydrophobin"/>
    <property type="match status" value="1"/>
</dbReference>
<evidence type="ECO:0000313" key="8">
    <source>
        <dbReference type="EMBL" id="KAJ2929148.1"/>
    </source>
</evidence>
<feature type="non-terminal residue" evidence="8">
    <location>
        <position position="119"/>
    </location>
</feature>
<keyword evidence="3 7" id="KW-0134">Cell wall</keyword>
<evidence type="ECO:0000256" key="5">
    <source>
        <dbReference type="ARBA" id="ARBA00022729"/>
    </source>
</evidence>
<dbReference type="InterPro" id="IPR001338">
    <property type="entry name" value="Class_I_Hydrophobin"/>
</dbReference>
<comment type="caution">
    <text evidence="8">The sequence shown here is derived from an EMBL/GenBank/DDBJ whole genome shotgun (WGS) entry which is preliminary data.</text>
</comment>
<evidence type="ECO:0000256" key="1">
    <source>
        <dbReference type="ARBA" id="ARBA00004191"/>
    </source>
</evidence>
<dbReference type="AlphaFoldDB" id="A0A9W8JE52"/>
<dbReference type="EMBL" id="JANBPK010000892">
    <property type="protein sequence ID" value="KAJ2929148.1"/>
    <property type="molecule type" value="Genomic_DNA"/>
</dbReference>
<organism evidence="8 9">
    <name type="scientific">Candolleomyces eurysporus</name>
    <dbReference type="NCBI Taxonomy" id="2828524"/>
    <lineage>
        <taxon>Eukaryota</taxon>
        <taxon>Fungi</taxon>
        <taxon>Dikarya</taxon>
        <taxon>Basidiomycota</taxon>
        <taxon>Agaricomycotina</taxon>
        <taxon>Agaricomycetes</taxon>
        <taxon>Agaricomycetidae</taxon>
        <taxon>Agaricales</taxon>
        <taxon>Agaricineae</taxon>
        <taxon>Psathyrellaceae</taxon>
        <taxon>Candolleomyces</taxon>
    </lineage>
</organism>
<comment type="similarity">
    <text evidence="2 7">Belongs to the fungal hydrophobin family.</text>
</comment>
<keyword evidence="4 7" id="KW-0964">Secreted</keyword>
<dbReference type="GO" id="GO:0005199">
    <property type="term" value="F:structural constituent of cell wall"/>
    <property type="evidence" value="ECO:0007669"/>
    <property type="project" value="InterPro"/>
</dbReference>
<dbReference type="Proteomes" id="UP001140091">
    <property type="component" value="Unassembled WGS sequence"/>
</dbReference>
<dbReference type="InterPro" id="IPR019778">
    <property type="entry name" value="Class_I_Hydrophobin_CS"/>
</dbReference>
<sequence>MLARVFSLIAVSSVFLAVTAMPTPGGHHGGEVSQCNGGEVYCCNSYHEVEKEDESWKAIYALLNLDIDGLTGGIAANCSPLGVAAIGNGASCSSQTVCCQDNQYNGLINVGCSPINLAL</sequence>
<keyword evidence="6 7" id="KW-1015">Disulfide bond</keyword>
<evidence type="ECO:0000256" key="6">
    <source>
        <dbReference type="ARBA" id="ARBA00023157"/>
    </source>
</evidence>
<feature type="signal peptide" evidence="7">
    <location>
        <begin position="1"/>
        <end position="20"/>
    </location>
</feature>
<protein>
    <recommendedName>
        <fullName evidence="7">Hydrophobin</fullName>
    </recommendedName>
</protein>
<reference evidence="8" key="1">
    <citation type="submission" date="2022-06" db="EMBL/GenBank/DDBJ databases">
        <title>Genome Sequence of Candolleomyces eurysporus.</title>
        <authorList>
            <person name="Buettner E."/>
        </authorList>
    </citation>
    <scope>NUCLEOTIDE SEQUENCE</scope>
    <source>
        <strain evidence="8">VTCC 930004</strain>
    </source>
</reference>
<evidence type="ECO:0000256" key="2">
    <source>
        <dbReference type="ARBA" id="ARBA00010446"/>
    </source>
</evidence>
<proteinExistence type="inferred from homology"/>
<dbReference type="OrthoDB" id="4225815at2759"/>
<dbReference type="PROSITE" id="PS00956">
    <property type="entry name" value="HYDROPHOBIN"/>
    <property type="match status" value="1"/>
</dbReference>
<dbReference type="GO" id="GO:0009277">
    <property type="term" value="C:fungal-type cell wall"/>
    <property type="evidence" value="ECO:0007669"/>
    <property type="project" value="InterPro"/>
</dbReference>
<feature type="chain" id="PRO_5041013685" description="Hydrophobin" evidence="7">
    <location>
        <begin position="21"/>
        <end position="119"/>
    </location>
</feature>
<evidence type="ECO:0000313" key="9">
    <source>
        <dbReference type="Proteomes" id="UP001140091"/>
    </source>
</evidence>
<evidence type="ECO:0000256" key="7">
    <source>
        <dbReference type="RuleBase" id="RU365009"/>
    </source>
</evidence>
<dbReference type="CDD" id="cd23507">
    <property type="entry name" value="hydrophobin_I"/>
    <property type="match status" value="1"/>
</dbReference>
<keyword evidence="9" id="KW-1185">Reference proteome</keyword>
<evidence type="ECO:0000256" key="4">
    <source>
        <dbReference type="ARBA" id="ARBA00022525"/>
    </source>
</evidence>
<comment type="subcellular location">
    <subcellularLocation>
        <location evidence="1 7">Secreted</location>
        <location evidence="1 7">Cell wall</location>
    </subcellularLocation>
</comment>
<accession>A0A9W8JE52</accession>
<keyword evidence="5 7" id="KW-0732">Signal</keyword>